<dbReference type="AlphaFoldDB" id="A0AAD1XTE7"/>
<gene>
    <name evidence="1" type="ORF">ECRASSUSDP1_LOCUS20135</name>
</gene>
<comment type="caution">
    <text evidence="1">The sequence shown here is derived from an EMBL/GenBank/DDBJ whole genome shotgun (WGS) entry which is preliminary data.</text>
</comment>
<dbReference type="EMBL" id="CAMPGE010020497">
    <property type="protein sequence ID" value="CAI2378735.1"/>
    <property type="molecule type" value="Genomic_DNA"/>
</dbReference>
<evidence type="ECO:0000313" key="2">
    <source>
        <dbReference type="Proteomes" id="UP001295684"/>
    </source>
</evidence>
<name>A0AAD1XTE7_EUPCR</name>
<organism evidence="1 2">
    <name type="scientific">Euplotes crassus</name>
    <dbReference type="NCBI Taxonomy" id="5936"/>
    <lineage>
        <taxon>Eukaryota</taxon>
        <taxon>Sar</taxon>
        <taxon>Alveolata</taxon>
        <taxon>Ciliophora</taxon>
        <taxon>Intramacronucleata</taxon>
        <taxon>Spirotrichea</taxon>
        <taxon>Hypotrichia</taxon>
        <taxon>Euplotida</taxon>
        <taxon>Euplotidae</taxon>
        <taxon>Moneuplotes</taxon>
    </lineage>
</organism>
<dbReference type="Proteomes" id="UP001295684">
    <property type="component" value="Unassembled WGS sequence"/>
</dbReference>
<reference evidence="1" key="1">
    <citation type="submission" date="2023-07" db="EMBL/GenBank/DDBJ databases">
        <authorList>
            <consortium name="AG Swart"/>
            <person name="Singh M."/>
            <person name="Singh A."/>
            <person name="Seah K."/>
            <person name="Emmerich C."/>
        </authorList>
    </citation>
    <scope>NUCLEOTIDE SEQUENCE</scope>
    <source>
        <strain evidence="1">DP1</strain>
    </source>
</reference>
<evidence type="ECO:0000313" key="1">
    <source>
        <dbReference type="EMBL" id="CAI2378735.1"/>
    </source>
</evidence>
<protein>
    <submittedName>
        <fullName evidence="1">Uncharacterized protein</fullName>
    </submittedName>
</protein>
<sequence length="53" mass="5767">MGFVDAQVKETIYLPQSGSWCQIPVISPIEGLGGEQKGCTLERVLVWISDSPC</sequence>
<accession>A0AAD1XTE7</accession>
<proteinExistence type="predicted"/>
<keyword evidence="2" id="KW-1185">Reference proteome</keyword>